<protein>
    <submittedName>
        <fullName evidence="1">Uncharacterized protein</fullName>
    </submittedName>
</protein>
<dbReference type="RefSeq" id="WP_129965433.1">
    <property type="nucleotide sequence ID" value="NZ_JACBZE010000003.1"/>
</dbReference>
<proteinExistence type="predicted"/>
<sequence>MDVTAETLDIVLAVMRQEGLTVDHYCEMADGNPLRMRRTLRLLAKDNPRVPRSRALMVMEGNLRGFEKINLTPQGRFIRGKLLEVFAAG</sequence>
<organism evidence="1 2">
    <name type="scientific">Sphingobium indicum</name>
    <dbReference type="NCBI Taxonomy" id="332055"/>
    <lineage>
        <taxon>Bacteria</taxon>
        <taxon>Pseudomonadati</taxon>
        <taxon>Pseudomonadota</taxon>
        <taxon>Alphaproteobacteria</taxon>
        <taxon>Sphingomonadales</taxon>
        <taxon>Sphingomonadaceae</taxon>
        <taxon>Sphingobium</taxon>
    </lineage>
</organism>
<evidence type="ECO:0000313" key="1">
    <source>
        <dbReference type="EMBL" id="RYM01844.1"/>
    </source>
</evidence>
<dbReference type="EMBL" id="SEOM01000003">
    <property type="protein sequence ID" value="RYM01844.1"/>
    <property type="molecule type" value="Genomic_DNA"/>
</dbReference>
<accession>A0A4Q4J6G7</accession>
<evidence type="ECO:0000313" key="2">
    <source>
        <dbReference type="Proteomes" id="UP000292734"/>
    </source>
</evidence>
<name>A0A4Q4J6G7_9SPHN</name>
<gene>
    <name evidence="1" type="ORF">EWH08_11080</name>
</gene>
<dbReference type="Proteomes" id="UP000292734">
    <property type="component" value="Unassembled WGS sequence"/>
</dbReference>
<reference evidence="1 2" key="1">
    <citation type="submission" date="2019-02" db="EMBL/GenBank/DDBJ databases">
        <authorList>
            <person name="Feng G."/>
        </authorList>
    </citation>
    <scope>NUCLEOTIDE SEQUENCE [LARGE SCALE GENOMIC DNA]</scope>
    <source>
        <strain evidence="1 2">DSM 26779</strain>
    </source>
</reference>
<dbReference type="AlphaFoldDB" id="A0A4Q4J6G7"/>
<comment type="caution">
    <text evidence="1">The sequence shown here is derived from an EMBL/GenBank/DDBJ whole genome shotgun (WGS) entry which is preliminary data.</text>
</comment>